<dbReference type="Proteomes" id="UP000070319">
    <property type="component" value="Unassembled WGS sequence"/>
</dbReference>
<dbReference type="AlphaFoldDB" id="A0A139KN38"/>
<reference evidence="1 2" key="1">
    <citation type="submission" date="2016-02" db="EMBL/GenBank/DDBJ databases">
        <authorList>
            <person name="Wen L."/>
            <person name="He K."/>
            <person name="Yang H."/>
        </authorList>
    </citation>
    <scope>NUCLEOTIDE SEQUENCE [LARGE SCALE GENOMIC DNA]</scope>
    <source>
        <strain evidence="1 2">KLE1704</strain>
    </source>
</reference>
<dbReference type="EMBL" id="LTDF01000178">
    <property type="protein sequence ID" value="KXT40590.1"/>
    <property type="molecule type" value="Genomic_DNA"/>
</dbReference>
<dbReference type="PATRIC" id="fig|329854.7.peg.5438"/>
<evidence type="ECO:0000313" key="1">
    <source>
        <dbReference type="EMBL" id="KXT40590.1"/>
    </source>
</evidence>
<name>A0A139KN38_9BACE</name>
<accession>A0A139KN38</accession>
<protein>
    <submittedName>
        <fullName evidence="1">Uncharacterized protein</fullName>
    </submittedName>
</protein>
<gene>
    <name evidence="1" type="ORF">HMPREF2531_05366</name>
</gene>
<proteinExistence type="predicted"/>
<comment type="caution">
    <text evidence="1">The sequence shown here is derived from an EMBL/GenBank/DDBJ whole genome shotgun (WGS) entry which is preliminary data.</text>
</comment>
<sequence>MKFGDFLDKNNMVNASNYLICSLLGVYQNIPKGVAKLMNNL</sequence>
<evidence type="ECO:0000313" key="2">
    <source>
        <dbReference type="Proteomes" id="UP000070319"/>
    </source>
</evidence>
<organism evidence="1">
    <name type="scientific">Bacteroides intestinalis</name>
    <dbReference type="NCBI Taxonomy" id="329854"/>
    <lineage>
        <taxon>Bacteria</taxon>
        <taxon>Pseudomonadati</taxon>
        <taxon>Bacteroidota</taxon>
        <taxon>Bacteroidia</taxon>
        <taxon>Bacteroidales</taxon>
        <taxon>Bacteroidaceae</taxon>
        <taxon>Bacteroides</taxon>
    </lineage>
</organism>